<evidence type="ECO:0000256" key="1">
    <source>
        <dbReference type="ARBA" id="ARBA00002889"/>
    </source>
</evidence>
<reference evidence="6" key="1">
    <citation type="submission" date="2014-02" db="EMBL/GenBank/DDBJ databases">
        <authorList>
            <person name="Genoscope - CEA"/>
        </authorList>
    </citation>
    <scope>NUCLEOTIDE SEQUENCE</scope>
    <source>
        <strain evidence="6">LS3</strain>
    </source>
</reference>
<dbReference type="InterPro" id="IPR001680">
    <property type="entry name" value="WD40_rpt"/>
</dbReference>
<comment type="subunit">
    <text evidence="3">Component of the pre-66S ribosomal particle.</text>
</comment>
<dbReference type="AlphaFoldDB" id="A0A060T9A9"/>
<accession>A0A060T9A9</accession>
<gene>
    <name evidence="6" type="ORF">GNLVRS02_ARAD1D10384g</name>
</gene>
<dbReference type="InterPro" id="IPR036322">
    <property type="entry name" value="WD40_repeat_dom_sf"/>
</dbReference>
<dbReference type="InterPro" id="IPR015943">
    <property type="entry name" value="WD40/YVTN_repeat-like_dom_sf"/>
</dbReference>
<evidence type="ECO:0000313" key="6">
    <source>
        <dbReference type="EMBL" id="CDP37389.1"/>
    </source>
</evidence>
<comment type="similarity">
    <text evidence="2">Belongs to the NSA1 family.</text>
</comment>
<dbReference type="SUPFAM" id="SSF50978">
    <property type="entry name" value="WD40 repeat-like"/>
    <property type="match status" value="1"/>
</dbReference>
<dbReference type="Gene3D" id="2.130.10.10">
    <property type="entry name" value="YVTN repeat-like/Quinoprotein amine dehydrogenase"/>
    <property type="match status" value="1"/>
</dbReference>
<dbReference type="GO" id="GO:0030687">
    <property type="term" value="C:preribosome, large subunit precursor"/>
    <property type="evidence" value="ECO:0007669"/>
    <property type="project" value="TreeGrafter"/>
</dbReference>
<dbReference type="PANTHER" id="PTHR16038">
    <property type="entry name" value="NOP SEVEN ASSOCIATED PROTEIN 1"/>
    <property type="match status" value="1"/>
</dbReference>
<evidence type="ECO:0000256" key="3">
    <source>
        <dbReference type="ARBA" id="ARBA00011187"/>
    </source>
</evidence>
<dbReference type="GO" id="GO:0042273">
    <property type="term" value="P:ribosomal large subunit biogenesis"/>
    <property type="evidence" value="ECO:0007669"/>
    <property type="project" value="InterPro"/>
</dbReference>
<evidence type="ECO:0000256" key="4">
    <source>
        <dbReference type="ARBA" id="ARBA00014234"/>
    </source>
</evidence>
<dbReference type="InterPro" id="IPR037379">
    <property type="entry name" value="WDR74/Nsa1"/>
</dbReference>
<reference evidence="6" key="2">
    <citation type="submission" date="2014-06" db="EMBL/GenBank/DDBJ databases">
        <title>The complete genome of Blastobotrys (Arxula) adeninivorans LS3 - a yeast of biotechnological interest.</title>
        <authorList>
            <person name="Kunze G."/>
            <person name="Gaillardin C."/>
            <person name="Czernicka M."/>
            <person name="Durrens P."/>
            <person name="Martin T."/>
            <person name="Boer E."/>
            <person name="Gabaldon T."/>
            <person name="Cruz J."/>
            <person name="Talla E."/>
            <person name="Marck C."/>
            <person name="Goffeau A."/>
            <person name="Barbe V."/>
            <person name="Baret P."/>
            <person name="Baronian K."/>
            <person name="Beier S."/>
            <person name="Bleykasten C."/>
            <person name="Bode R."/>
            <person name="Casaregola S."/>
            <person name="Despons L."/>
            <person name="Fairhead C."/>
            <person name="Giersberg M."/>
            <person name="Gierski P."/>
            <person name="Hahnel U."/>
            <person name="Hartmann A."/>
            <person name="Jankowska D."/>
            <person name="Jubin C."/>
            <person name="Jung P."/>
            <person name="Lafontaine I."/>
            <person name="Leh-Louis V."/>
            <person name="Lemaire M."/>
            <person name="Marcet-Houben M."/>
            <person name="Mascher M."/>
            <person name="Morel G."/>
            <person name="Richard G.-F."/>
            <person name="Riechen J."/>
            <person name="Sacerdot C."/>
            <person name="Sarkar A."/>
            <person name="Savel G."/>
            <person name="Schacherer J."/>
            <person name="Sherman D."/>
            <person name="Straub M.-L."/>
            <person name="Stein N."/>
            <person name="Thierry A."/>
            <person name="Trautwein-Schult A."/>
            <person name="Westhof E."/>
            <person name="Worch S."/>
            <person name="Dujon B."/>
            <person name="Souciet J.-L."/>
            <person name="Wincker P."/>
            <person name="Scholz U."/>
            <person name="Neuveglise N."/>
        </authorList>
    </citation>
    <scope>NUCLEOTIDE SEQUENCE</scope>
    <source>
        <strain evidence="6">LS3</strain>
    </source>
</reference>
<dbReference type="CDD" id="cd22858">
    <property type="entry name" value="Nsa1"/>
    <property type="match status" value="1"/>
</dbReference>
<evidence type="ECO:0000256" key="2">
    <source>
        <dbReference type="ARBA" id="ARBA00007861"/>
    </source>
</evidence>
<dbReference type="GO" id="GO:0005730">
    <property type="term" value="C:nucleolus"/>
    <property type="evidence" value="ECO:0007669"/>
    <property type="project" value="InterPro"/>
</dbReference>
<comment type="function">
    <text evidence="1">Involved in the biogenesis of the 60S ribosomal subunit.</text>
</comment>
<dbReference type="PANTHER" id="PTHR16038:SF4">
    <property type="entry name" value="WD REPEAT-CONTAINING PROTEIN 74"/>
    <property type="match status" value="1"/>
</dbReference>
<dbReference type="SMART" id="SM00320">
    <property type="entry name" value="WD40"/>
    <property type="match status" value="2"/>
</dbReference>
<feature type="region of interest" description="Disordered" evidence="5">
    <location>
        <begin position="333"/>
        <end position="355"/>
    </location>
</feature>
<dbReference type="EMBL" id="HG937694">
    <property type="protein sequence ID" value="CDP37389.1"/>
    <property type="molecule type" value="Genomic_DNA"/>
</dbReference>
<organism evidence="6">
    <name type="scientific">Blastobotrys adeninivorans</name>
    <name type="common">Yeast</name>
    <name type="synonym">Arxula adeninivorans</name>
    <dbReference type="NCBI Taxonomy" id="409370"/>
    <lineage>
        <taxon>Eukaryota</taxon>
        <taxon>Fungi</taxon>
        <taxon>Dikarya</taxon>
        <taxon>Ascomycota</taxon>
        <taxon>Saccharomycotina</taxon>
        <taxon>Dipodascomycetes</taxon>
        <taxon>Dipodascales</taxon>
        <taxon>Trichomonascaceae</taxon>
        <taxon>Blastobotrys</taxon>
    </lineage>
</organism>
<proteinExistence type="inferred from homology"/>
<protein>
    <recommendedName>
        <fullName evidence="4">Ribosome biogenesis protein NSA1</fullName>
    </recommendedName>
</protein>
<sequence>MKVLVAADDTRSIKEVSFPKGADSSKQDAPQGSIQEFARENEHGHVQLLRVNEDKSLAITSRKGGKIHVYSLPDFDLVHDHVIDSGEVVGLEIVNSYALICSEKGTIERLALKEQDGKEAYDVEQVVYSLEPGKTVSAFAVNASKTGYSVAIGGEELDLQVLEVQFGDEKEPIKSVFKAKNVKNDRLNMRVPVWITNIAFLSDSKLITSTHYGQLRLYDITKARRPAISAKVSDREIKAMAMAAAEGSVIVTDNHSNVSKYSIDNFEPKGKYHGSTGAAQDVHASQGGYVAAAGLDRYLRVYDLNTREPVGKIFVNSQVSAVCILDDTLEDKRKSEDDELWEKLEQAPASKKRKT</sequence>
<name>A0A060T9A9_BLAAD</name>
<feature type="compositionally biased region" description="Basic and acidic residues" evidence="5">
    <location>
        <begin position="333"/>
        <end position="345"/>
    </location>
</feature>
<dbReference type="PhylomeDB" id="A0A060T9A9"/>
<evidence type="ECO:0000256" key="5">
    <source>
        <dbReference type="SAM" id="MobiDB-lite"/>
    </source>
</evidence>